<dbReference type="EMBL" id="CAUYUJ010020012">
    <property type="protein sequence ID" value="CAK0895249.1"/>
    <property type="molecule type" value="Genomic_DNA"/>
</dbReference>
<feature type="region of interest" description="Disordered" evidence="1">
    <location>
        <begin position="1"/>
        <end position="50"/>
    </location>
</feature>
<reference evidence="2" key="1">
    <citation type="submission" date="2023-10" db="EMBL/GenBank/DDBJ databases">
        <authorList>
            <person name="Chen Y."/>
            <person name="Shah S."/>
            <person name="Dougan E. K."/>
            <person name="Thang M."/>
            <person name="Chan C."/>
        </authorList>
    </citation>
    <scope>NUCLEOTIDE SEQUENCE [LARGE SCALE GENOMIC DNA]</scope>
</reference>
<proteinExistence type="predicted"/>
<feature type="compositionally biased region" description="Low complexity" evidence="1">
    <location>
        <begin position="97"/>
        <end position="114"/>
    </location>
</feature>
<comment type="caution">
    <text evidence="2">The sequence shown here is derived from an EMBL/GenBank/DDBJ whole genome shotgun (WGS) entry which is preliminary data.</text>
</comment>
<protein>
    <submittedName>
        <fullName evidence="2">Uncharacterized protein</fullName>
    </submittedName>
</protein>
<sequence length="131" mass="14089">CPRASAAVVPSPPSEAARCPIPSGSRRGQRATETWGPPIWPRDRPPPPRSWRALRPEPEFNLQPIFRGGAMLDGAARYGKQGKRRREGLQTGRSRARCTAGRWTRARGAGTAAQREPEVLTQGTPGGQGGG</sequence>
<evidence type="ECO:0000313" key="3">
    <source>
        <dbReference type="Proteomes" id="UP001189429"/>
    </source>
</evidence>
<name>A0ABN9X755_9DINO</name>
<accession>A0ABN9X755</accession>
<keyword evidence="3" id="KW-1185">Reference proteome</keyword>
<dbReference type="Proteomes" id="UP001189429">
    <property type="component" value="Unassembled WGS sequence"/>
</dbReference>
<feature type="compositionally biased region" description="Low complexity" evidence="1">
    <location>
        <begin position="1"/>
        <end position="18"/>
    </location>
</feature>
<organism evidence="2 3">
    <name type="scientific">Prorocentrum cordatum</name>
    <dbReference type="NCBI Taxonomy" id="2364126"/>
    <lineage>
        <taxon>Eukaryota</taxon>
        <taxon>Sar</taxon>
        <taxon>Alveolata</taxon>
        <taxon>Dinophyceae</taxon>
        <taxon>Prorocentrales</taxon>
        <taxon>Prorocentraceae</taxon>
        <taxon>Prorocentrum</taxon>
    </lineage>
</organism>
<evidence type="ECO:0000256" key="1">
    <source>
        <dbReference type="SAM" id="MobiDB-lite"/>
    </source>
</evidence>
<evidence type="ECO:0000313" key="2">
    <source>
        <dbReference type="EMBL" id="CAK0895249.1"/>
    </source>
</evidence>
<feature type="non-terminal residue" evidence="2">
    <location>
        <position position="1"/>
    </location>
</feature>
<feature type="region of interest" description="Disordered" evidence="1">
    <location>
        <begin position="78"/>
        <end position="131"/>
    </location>
</feature>
<gene>
    <name evidence="2" type="ORF">PCOR1329_LOCUS74050</name>
</gene>